<evidence type="ECO:0000256" key="6">
    <source>
        <dbReference type="ARBA" id="ARBA00022630"/>
    </source>
</evidence>
<dbReference type="FunFam" id="3.50.50.60:FF:000213">
    <property type="entry name" value="FAD-containing monooxygenase EthA"/>
    <property type="match status" value="1"/>
</dbReference>
<evidence type="ECO:0000256" key="4">
    <source>
        <dbReference type="ARBA" id="ARBA00010139"/>
    </source>
</evidence>
<keyword evidence="13" id="KW-0472">Membrane</keyword>
<accession>A0A3A8EDG5</accession>
<comment type="caution">
    <text evidence="15">The sequence shown here is derived from an EMBL/GenBank/DDBJ whole genome shotgun (WGS) entry which is preliminary data.</text>
</comment>
<dbReference type="PANTHER" id="PTHR43872:SF1">
    <property type="entry name" value="MONOOXYGENASE, PUTATIVE (AFU_ORTHOLOGUE AFUA_8G02570)-RELATED"/>
    <property type="match status" value="1"/>
</dbReference>
<evidence type="ECO:0000313" key="15">
    <source>
        <dbReference type="EMBL" id="RKG32259.1"/>
    </source>
</evidence>
<gene>
    <name evidence="15" type="ORF">D7V32_06220</name>
</gene>
<comment type="similarity">
    <text evidence="4">Belongs to the FAD-binding monooxygenase family.</text>
</comment>
<dbReference type="FunFam" id="3.50.50.60:FF:000228">
    <property type="entry name" value="FAD-containing monooxygenase EthA"/>
    <property type="match status" value="1"/>
</dbReference>
<dbReference type="Pfam" id="PF00743">
    <property type="entry name" value="FMO-like"/>
    <property type="match status" value="1"/>
</dbReference>
<dbReference type="GO" id="GO:0043448">
    <property type="term" value="P:alkane catabolic process"/>
    <property type="evidence" value="ECO:0007669"/>
    <property type="project" value="UniProtKB-ARBA"/>
</dbReference>
<evidence type="ECO:0000256" key="14">
    <source>
        <dbReference type="ARBA" id="ARBA00070419"/>
    </source>
</evidence>
<keyword evidence="16" id="KW-1185">Reference proteome</keyword>
<evidence type="ECO:0000256" key="7">
    <source>
        <dbReference type="ARBA" id="ARBA00022692"/>
    </source>
</evidence>
<keyword evidence="10" id="KW-1133">Transmembrane helix</keyword>
<keyword evidence="6" id="KW-0285">Flavoprotein</keyword>
<comment type="subcellular location">
    <subcellularLocation>
        <location evidence="2">Cell membrane</location>
        <topology evidence="2">Single-pass membrane protein</topology>
    </subcellularLocation>
</comment>
<dbReference type="InterPro" id="IPR051820">
    <property type="entry name" value="FAD-binding_MO"/>
</dbReference>
<evidence type="ECO:0000256" key="13">
    <source>
        <dbReference type="ARBA" id="ARBA00023136"/>
    </source>
</evidence>
<evidence type="ECO:0000256" key="5">
    <source>
        <dbReference type="ARBA" id="ARBA00022475"/>
    </source>
</evidence>
<dbReference type="InterPro" id="IPR036188">
    <property type="entry name" value="FAD/NAD-bd_sf"/>
</dbReference>
<evidence type="ECO:0000313" key="16">
    <source>
        <dbReference type="Proteomes" id="UP000282388"/>
    </source>
</evidence>
<evidence type="ECO:0000256" key="11">
    <source>
        <dbReference type="ARBA" id="ARBA00023002"/>
    </source>
</evidence>
<reference evidence="15 16" key="1">
    <citation type="submission" date="2018-09" db="EMBL/GenBank/DDBJ databases">
        <title>The draft genome of Acinetobacter spp. strains.</title>
        <authorList>
            <person name="Qin J."/>
            <person name="Feng Y."/>
            <person name="Zong Z."/>
        </authorList>
    </citation>
    <scope>NUCLEOTIDE SEQUENCE [LARGE SCALE GENOMIC DNA]</scope>
    <source>
        <strain evidence="15 16">WCHAc060012</strain>
    </source>
</reference>
<dbReference type="Gene3D" id="3.50.50.60">
    <property type="entry name" value="FAD/NAD(P)-binding domain"/>
    <property type="match status" value="3"/>
</dbReference>
<evidence type="ECO:0000256" key="2">
    <source>
        <dbReference type="ARBA" id="ARBA00004162"/>
    </source>
</evidence>
<name>A0A3A8EDG5_9GAMM</name>
<dbReference type="GO" id="GO:0005886">
    <property type="term" value="C:plasma membrane"/>
    <property type="evidence" value="ECO:0007669"/>
    <property type="project" value="UniProtKB-SubCell"/>
</dbReference>
<dbReference type="RefSeq" id="WP_120402034.1">
    <property type="nucleotide sequence ID" value="NZ_RAXV01000010.1"/>
</dbReference>
<keyword evidence="5" id="KW-1003">Cell membrane</keyword>
<proteinExistence type="inferred from homology"/>
<sequence length="496" mass="54839">MEKQVDILIVGAGISGLGIAAHLSKSCPHRSFEIIERRESFGGTWDFFKYPGIRSDSDMSTFGFNFKPWRKASVLADGASIKGYLGEVVEEYNLKSKIHFQHRVLSANYDSASQKWTVVVENAAKKKEAWVANFVLGCTGYYNYDQGFQPDFPNQSEFKGQFIHPQHWPENLDYQGKKVVIIGSGATAITLVPALAKGGAGHVTMLQRSPTYIASIPSVDMIYDKMRKVLPEDVAYKLTRARNIGVQRAVYAVAQKQPELLRKFLLTSIKMQLKGKVDMKHFTPKYNPWDQRLCVVPDGDLFKILREGRASVETDQIEKFTAAGVQLKSGKHLDADIVVSATGLNIQILGGIKATIDGKALNTSEHMLYQGIMVSDVPNMAMIIGYINASWTLKVDIASEYICRLLNFMDSKGFTEVIPKGDASQLEQDTVMGSLSSGYIARAADVMPKQGKSGPWRVTNNYLADRKSLKNASFEDGVLKFGKGVSASAPKPRLVS</sequence>
<keyword evidence="9" id="KW-0521">NADP</keyword>
<dbReference type="OrthoDB" id="312624at2"/>
<evidence type="ECO:0000256" key="3">
    <source>
        <dbReference type="ARBA" id="ARBA00004933"/>
    </source>
</evidence>
<evidence type="ECO:0000256" key="9">
    <source>
        <dbReference type="ARBA" id="ARBA00022857"/>
    </source>
</evidence>
<protein>
    <recommendedName>
        <fullName evidence="14">Probable FAD-binding monooxygenase AlmA</fullName>
    </recommendedName>
</protein>
<dbReference type="GO" id="GO:0050660">
    <property type="term" value="F:flavin adenine dinucleotide binding"/>
    <property type="evidence" value="ECO:0007669"/>
    <property type="project" value="InterPro"/>
</dbReference>
<organism evidence="15 16">
    <name type="scientific">Acinetobacter tianfuensis</name>
    <dbReference type="NCBI Taxonomy" id="2419603"/>
    <lineage>
        <taxon>Bacteria</taxon>
        <taxon>Pseudomonadati</taxon>
        <taxon>Pseudomonadota</taxon>
        <taxon>Gammaproteobacteria</taxon>
        <taxon>Moraxellales</taxon>
        <taxon>Moraxellaceae</taxon>
        <taxon>Acinetobacter</taxon>
    </lineage>
</organism>
<evidence type="ECO:0000256" key="10">
    <source>
        <dbReference type="ARBA" id="ARBA00022989"/>
    </source>
</evidence>
<evidence type="ECO:0000256" key="12">
    <source>
        <dbReference type="ARBA" id="ARBA00023033"/>
    </source>
</evidence>
<dbReference type="GO" id="GO:0050661">
    <property type="term" value="F:NADP binding"/>
    <property type="evidence" value="ECO:0007669"/>
    <property type="project" value="InterPro"/>
</dbReference>
<evidence type="ECO:0000256" key="1">
    <source>
        <dbReference type="ARBA" id="ARBA00001974"/>
    </source>
</evidence>
<dbReference type="PANTHER" id="PTHR43872">
    <property type="entry name" value="MONOOXYGENASE, PUTATIVE (AFU_ORTHOLOGUE AFUA_8G02570)-RELATED"/>
    <property type="match status" value="1"/>
</dbReference>
<dbReference type="InterPro" id="IPR020946">
    <property type="entry name" value="Flavin_mOase-like"/>
</dbReference>
<keyword evidence="7" id="KW-0812">Transmembrane</keyword>
<dbReference type="FunFam" id="3.50.50.60:FF:000191">
    <property type="entry name" value="Monooxygenase ethA"/>
    <property type="match status" value="1"/>
</dbReference>
<dbReference type="AlphaFoldDB" id="A0A3A8EDG5"/>
<keyword evidence="8" id="KW-0274">FAD</keyword>
<keyword evidence="12" id="KW-0503">Monooxygenase</keyword>
<comment type="cofactor">
    <cofactor evidence="1">
        <name>FAD</name>
        <dbReference type="ChEBI" id="CHEBI:57692"/>
    </cofactor>
</comment>
<dbReference type="EMBL" id="RAXV01000010">
    <property type="protein sequence ID" value="RKG32259.1"/>
    <property type="molecule type" value="Genomic_DNA"/>
</dbReference>
<keyword evidence="11" id="KW-0560">Oxidoreductase</keyword>
<evidence type="ECO:0000256" key="8">
    <source>
        <dbReference type="ARBA" id="ARBA00022827"/>
    </source>
</evidence>
<dbReference type="SUPFAM" id="SSF51905">
    <property type="entry name" value="FAD/NAD(P)-binding domain"/>
    <property type="match status" value="1"/>
</dbReference>
<dbReference type="GO" id="GO:0004499">
    <property type="term" value="F:N,N-dimethylaniline monooxygenase activity"/>
    <property type="evidence" value="ECO:0007669"/>
    <property type="project" value="InterPro"/>
</dbReference>
<dbReference type="Proteomes" id="UP000282388">
    <property type="component" value="Unassembled WGS sequence"/>
</dbReference>
<comment type="pathway">
    <text evidence="3">Hydrocarbon metabolism; alkane degradation.</text>
</comment>